<dbReference type="GO" id="GO:0005829">
    <property type="term" value="C:cytosol"/>
    <property type="evidence" value="ECO:0007669"/>
    <property type="project" value="TreeGrafter"/>
</dbReference>
<dbReference type="Gene3D" id="3.40.50.450">
    <property type="match status" value="1"/>
</dbReference>
<dbReference type="PANTHER" id="PTHR43393">
    <property type="entry name" value="CYTOKININ RIBOSIDE 5'-MONOPHOSPHATE PHOSPHORIBOHYDROLASE"/>
    <property type="match status" value="1"/>
</dbReference>
<sequence length="172" mass="18399">MKIAVIGYSGNKDDSPVKSLGDLCEDLGYKIAKRGHTLVNGGTDGVMEVVSDGAKRAKGIVIGIVSGHENGNDHLTVELKTGLDSSTRSVLMMYNADAVISVGGKAGTGLEIFAAYLRGIPIILLRGTGGWTDRIAETLIEGKYLDERKIVELFNAWNVEEAIEIAESYERG</sequence>
<evidence type="ECO:0000313" key="1">
    <source>
        <dbReference type="EMBL" id="HGE75237.1"/>
    </source>
</evidence>
<protein>
    <submittedName>
        <fullName evidence="1">TIGR00725 family protein</fullName>
    </submittedName>
</protein>
<organism evidence="1">
    <name type="scientific">Mesoaciditoga lauensis</name>
    <dbReference type="NCBI Taxonomy" id="1495039"/>
    <lineage>
        <taxon>Bacteria</taxon>
        <taxon>Thermotogati</taxon>
        <taxon>Thermotogota</taxon>
        <taxon>Thermotogae</taxon>
        <taxon>Mesoaciditogales</taxon>
        <taxon>Mesoaciditogaceae</taxon>
        <taxon>Mesoaciditoga</taxon>
    </lineage>
</organism>
<accession>A0A7V3RET8</accession>
<dbReference type="InterPro" id="IPR041164">
    <property type="entry name" value="LDcluster4"/>
</dbReference>
<dbReference type="EMBL" id="DTPE01000164">
    <property type="protein sequence ID" value="HGE75237.1"/>
    <property type="molecule type" value="Genomic_DNA"/>
</dbReference>
<comment type="caution">
    <text evidence="1">The sequence shown here is derived from an EMBL/GenBank/DDBJ whole genome shotgun (WGS) entry which is preliminary data.</text>
</comment>
<dbReference type="NCBIfam" id="TIGR00725">
    <property type="entry name" value="TIGR00725 family protein"/>
    <property type="match status" value="1"/>
</dbReference>
<dbReference type="AlphaFoldDB" id="A0A7V3RET8"/>
<dbReference type="InterPro" id="IPR052341">
    <property type="entry name" value="LOG_family_nucleotidases"/>
</dbReference>
<reference evidence="1" key="1">
    <citation type="journal article" date="2020" name="mSystems">
        <title>Genome- and Community-Level Interaction Insights into Carbon Utilization and Element Cycling Functions of Hydrothermarchaeota in Hydrothermal Sediment.</title>
        <authorList>
            <person name="Zhou Z."/>
            <person name="Liu Y."/>
            <person name="Xu W."/>
            <person name="Pan J."/>
            <person name="Luo Z.H."/>
            <person name="Li M."/>
        </authorList>
    </citation>
    <scope>NUCLEOTIDE SEQUENCE [LARGE SCALE GENOMIC DNA]</scope>
    <source>
        <strain evidence="1">SpSt-966</strain>
    </source>
</reference>
<gene>
    <name evidence="1" type="ORF">ENX73_03840</name>
</gene>
<dbReference type="SUPFAM" id="SSF102405">
    <property type="entry name" value="MCP/YpsA-like"/>
    <property type="match status" value="1"/>
</dbReference>
<dbReference type="PANTHER" id="PTHR43393:SF3">
    <property type="entry name" value="LYSINE DECARBOXYLASE-LIKE PROTEIN"/>
    <property type="match status" value="1"/>
</dbReference>
<proteinExistence type="predicted"/>
<name>A0A7V3RET8_9BACT</name>
<dbReference type="InterPro" id="IPR005268">
    <property type="entry name" value="CHP00725"/>
</dbReference>
<dbReference type="Pfam" id="PF18306">
    <property type="entry name" value="LDcluster4"/>
    <property type="match status" value="1"/>
</dbReference>